<reference evidence="2" key="1">
    <citation type="submission" date="2017-06" db="EMBL/GenBank/DDBJ databases">
        <title>Whole genome sequence of Laribacter hongkongensis LHGZ1.</title>
        <authorList>
            <person name="Chen D."/>
            <person name="Wu H."/>
            <person name="Chen J."/>
        </authorList>
    </citation>
    <scope>NUCLEOTIDE SEQUENCE [LARGE SCALE GENOMIC DNA]</scope>
    <source>
        <strain evidence="2">LHGZ1</strain>
    </source>
</reference>
<protein>
    <submittedName>
        <fullName evidence="1">Uncharacterized protein</fullName>
    </submittedName>
</protein>
<dbReference type="AlphaFoldDB" id="A0A248LHF1"/>
<sequence length="38" mass="4653">MIQSMNFMKFIQNHFFGRSHSRICHPYITRLNRVQQDA</sequence>
<gene>
    <name evidence="1" type="ORF">LHGZ1_0812</name>
</gene>
<evidence type="ECO:0000313" key="1">
    <source>
        <dbReference type="EMBL" id="ASJ23643.1"/>
    </source>
</evidence>
<accession>A0A248LHF1</accession>
<dbReference type="EMBL" id="CP022115">
    <property type="protein sequence ID" value="ASJ23643.1"/>
    <property type="molecule type" value="Genomic_DNA"/>
</dbReference>
<organism evidence="1 2">
    <name type="scientific">Laribacter hongkongensis</name>
    <dbReference type="NCBI Taxonomy" id="168471"/>
    <lineage>
        <taxon>Bacteria</taxon>
        <taxon>Pseudomonadati</taxon>
        <taxon>Pseudomonadota</taxon>
        <taxon>Betaproteobacteria</taxon>
        <taxon>Neisseriales</taxon>
        <taxon>Aquaspirillaceae</taxon>
        <taxon>Laribacter</taxon>
    </lineage>
</organism>
<proteinExistence type="predicted"/>
<name>A0A248LHF1_9NEIS</name>
<dbReference type="Proteomes" id="UP000197424">
    <property type="component" value="Chromosome"/>
</dbReference>
<evidence type="ECO:0000313" key="2">
    <source>
        <dbReference type="Proteomes" id="UP000197424"/>
    </source>
</evidence>